<reference evidence="1" key="1">
    <citation type="journal article" date="2021" name="Front. Microbiol.">
        <title>Comprehensive Comparative Genomics and Phenotyping of Methylobacterium Species.</title>
        <authorList>
            <person name="Alessa O."/>
            <person name="Ogura Y."/>
            <person name="Fujitani Y."/>
            <person name="Takami H."/>
            <person name="Hayashi T."/>
            <person name="Sahin N."/>
            <person name="Tani A."/>
        </authorList>
    </citation>
    <scope>NUCLEOTIDE SEQUENCE</scope>
    <source>
        <strain evidence="1">LMG 23639</strain>
    </source>
</reference>
<organism evidence="1 2">
    <name type="scientific">Methylobacterium jeotgali</name>
    <dbReference type="NCBI Taxonomy" id="381630"/>
    <lineage>
        <taxon>Bacteria</taxon>
        <taxon>Pseudomonadati</taxon>
        <taxon>Pseudomonadota</taxon>
        <taxon>Alphaproteobacteria</taxon>
        <taxon>Hyphomicrobiales</taxon>
        <taxon>Methylobacteriaceae</taxon>
        <taxon>Methylobacterium</taxon>
    </lineage>
</organism>
<sequence length="58" mass="6234">MSVNDTVWTLEAVQSLTAMARERVPVSVISLRLKRPIEAVSAKLAELGITPATETPEG</sequence>
<keyword evidence="2" id="KW-1185">Reference proteome</keyword>
<reference evidence="1" key="2">
    <citation type="submission" date="2021-08" db="EMBL/GenBank/DDBJ databases">
        <authorList>
            <person name="Tani A."/>
            <person name="Ola A."/>
            <person name="Ogura Y."/>
            <person name="Katsura K."/>
            <person name="Hayashi T."/>
        </authorList>
    </citation>
    <scope>NUCLEOTIDE SEQUENCE</scope>
    <source>
        <strain evidence="1">LMG 23639</strain>
    </source>
</reference>
<accession>A0ABQ4T011</accession>
<comment type="caution">
    <text evidence="1">The sequence shown here is derived from an EMBL/GenBank/DDBJ whole genome shotgun (WGS) entry which is preliminary data.</text>
</comment>
<protein>
    <submittedName>
        <fullName evidence="1">Uncharacterized protein</fullName>
    </submittedName>
</protein>
<gene>
    <name evidence="1" type="ORF">AOPFMNJM_4151</name>
</gene>
<evidence type="ECO:0000313" key="2">
    <source>
        <dbReference type="Proteomes" id="UP001055102"/>
    </source>
</evidence>
<dbReference type="EMBL" id="BPQR01000090">
    <property type="protein sequence ID" value="GJE08805.1"/>
    <property type="molecule type" value="Genomic_DNA"/>
</dbReference>
<name>A0ABQ4T011_9HYPH</name>
<proteinExistence type="predicted"/>
<dbReference type="RefSeq" id="WP_238278816.1">
    <property type="nucleotide sequence ID" value="NZ_BPQR01000090.1"/>
</dbReference>
<evidence type="ECO:0000313" key="1">
    <source>
        <dbReference type="EMBL" id="GJE08805.1"/>
    </source>
</evidence>
<dbReference type="Proteomes" id="UP001055102">
    <property type="component" value="Unassembled WGS sequence"/>
</dbReference>